<dbReference type="AlphaFoldDB" id="A0A1F8F8T8"/>
<dbReference type="EMBL" id="MGJO01000035">
    <property type="protein sequence ID" value="OGN08980.1"/>
    <property type="molecule type" value="Genomic_DNA"/>
</dbReference>
<evidence type="ECO:0000313" key="3">
    <source>
        <dbReference type="EMBL" id="OGN08980.1"/>
    </source>
</evidence>
<sequence>MGILLFVLGLVFAVLSSTAGSNMLIIALWDTTPVPNSMIIAFFVMGSLSVVFLSGGLRINHLETKLKDLENDLRSRENDIIILKEEFASNRK</sequence>
<proteinExistence type="predicted"/>
<feature type="transmembrane region" description="Helical" evidence="2">
    <location>
        <begin position="37"/>
        <end position="57"/>
    </location>
</feature>
<dbReference type="Proteomes" id="UP000178908">
    <property type="component" value="Unassembled WGS sequence"/>
</dbReference>
<keyword evidence="2" id="KW-0812">Transmembrane</keyword>
<evidence type="ECO:0000256" key="1">
    <source>
        <dbReference type="SAM" id="Coils"/>
    </source>
</evidence>
<evidence type="ECO:0008006" key="5">
    <source>
        <dbReference type="Google" id="ProtNLM"/>
    </source>
</evidence>
<name>A0A1F8F8T8_9BACT</name>
<reference evidence="3 4" key="1">
    <citation type="journal article" date="2016" name="Nat. Commun.">
        <title>Thousands of microbial genomes shed light on interconnected biogeochemical processes in an aquifer system.</title>
        <authorList>
            <person name="Anantharaman K."/>
            <person name="Brown C.T."/>
            <person name="Hug L.A."/>
            <person name="Sharon I."/>
            <person name="Castelle C.J."/>
            <person name="Probst A.J."/>
            <person name="Thomas B.C."/>
            <person name="Singh A."/>
            <person name="Wilkins M.J."/>
            <person name="Karaoz U."/>
            <person name="Brodie E.L."/>
            <person name="Williams K.H."/>
            <person name="Hubbard S.S."/>
            <person name="Banfield J.F."/>
        </authorList>
    </citation>
    <scope>NUCLEOTIDE SEQUENCE [LARGE SCALE GENOMIC DNA]</scope>
</reference>
<keyword evidence="2" id="KW-1133">Transmembrane helix</keyword>
<feature type="coiled-coil region" evidence="1">
    <location>
        <begin position="59"/>
        <end position="86"/>
    </location>
</feature>
<comment type="caution">
    <text evidence="3">The sequence shown here is derived from an EMBL/GenBank/DDBJ whole genome shotgun (WGS) entry which is preliminary data.</text>
</comment>
<organism evidence="3 4">
    <name type="scientific">Candidatus Yanofskybacteria bacterium RIFCSPHIGHO2_02_FULL_39_10</name>
    <dbReference type="NCBI Taxonomy" id="1802674"/>
    <lineage>
        <taxon>Bacteria</taxon>
        <taxon>Candidatus Yanofskyibacteriota</taxon>
    </lineage>
</organism>
<gene>
    <name evidence="3" type="ORF">A3C61_02510</name>
</gene>
<evidence type="ECO:0000313" key="4">
    <source>
        <dbReference type="Proteomes" id="UP000178908"/>
    </source>
</evidence>
<accession>A0A1F8F8T8</accession>
<keyword evidence="2" id="KW-0472">Membrane</keyword>
<keyword evidence="1" id="KW-0175">Coiled coil</keyword>
<evidence type="ECO:0000256" key="2">
    <source>
        <dbReference type="SAM" id="Phobius"/>
    </source>
</evidence>
<protein>
    <recommendedName>
        <fullName evidence="5">Lipopolysaccharide assembly protein A domain-containing protein</fullName>
    </recommendedName>
</protein>